<evidence type="ECO:0000313" key="3">
    <source>
        <dbReference type="Proteomes" id="UP000324629"/>
    </source>
</evidence>
<organism evidence="2 3">
    <name type="scientific">Paragonimus westermani</name>
    <dbReference type="NCBI Taxonomy" id="34504"/>
    <lineage>
        <taxon>Eukaryota</taxon>
        <taxon>Metazoa</taxon>
        <taxon>Spiralia</taxon>
        <taxon>Lophotrochozoa</taxon>
        <taxon>Platyhelminthes</taxon>
        <taxon>Trematoda</taxon>
        <taxon>Digenea</taxon>
        <taxon>Plagiorchiida</taxon>
        <taxon>Troglotremata</taxon>
        <taxon>Troglotrematidae</taxon>
        <taxon>Paragonimus</taxon>
    </lineage>
</organism>
<dbReference type="Gene3D" id="3.30.70.270">
    <property type="match status" value="1"/>
</dbReference>
<evidence type="ECO:0000259" key="1">
    <source>
        <dbReference type="PROSITE" id="PS50878"/>
    </source>
</evidence>
<dbReference type="Pfam" id="PF00078">
    <property type="entry name" value="RVT_1"/>
    <property type="match status" value="1"/>
</dbReference>
<dbReference type="AlphaFoldDB" id="A0A5J4P2T1"/>
<feature type="domain" description="Reverse transcriptase" evidence="1">
    <location>
        <begin position="145"/>
        <end position="388"/>
    </location>
</feature>
<protein>
    <recommendedName>
        <fullName evidence="1">Reverse transcriptase domain-containing protein</fullName>
    </recommendedName>
</protein>
<dbReference type="InterPro" id="IPR000477">
    <property type="entry name" value="RT_dom"/>
</dbReference>
<sequence>MATVHSSTMYTPLLLTVGHELRLPVEVLTLLVPAGYESISTFPIPTTITQLRQFFGIPNSYRSFILNCATIPKPLTCMVGSKCKSVELTPGAEVAFSAAKEVTFHATKLCIMTCNPNVCLRLITDLSNYAVGAVLEQSSVTLDIVWKADTSVKVDHKPATLALYAKPDRYSPRGIKYLDYISDTHVVTPISLSTPYQGLMSTHSSFGLVRMATAQLCGEDRKEVSTCFDRVSHGPLKHKLEAYGNQRVVLRRIASFLDNRTSRVETGSDVSSPSSISAGVFQGSVLGPLLFFVCINDLPNNISSNTLLYADDLKLWNATDPGALQIDLDAIKRWSGDWSLPLNDNKCVRMSLGGDSGNAFMIHSASSTVDIMKVHRKKDLSIWLSSNLSFTYHHEMATKKVFAALMMTRRTFHRIDKKAFRTLYGIDIRPLLEYANQVVYTGLKKDILAVERFQRAATKVVAGLSNVTYRFRLEILDLYPLEFQRLRGDLMLTYLFFRAGLVEQFFTVANGDGQRGHNKQLFKLRPRTFLRQQFFSYRANNYWNSLPSEIIGSASRDRFKALLDSHSSKILSCE</sequence>
<proteinExistence type="predicted"/>
<comment type="caution">
    <text evidence="2">The sequence shown here is derived from an EMBL/GenBank/DDBJ whole genome shotgun (WGS) entry which is preliminary data.</text>
</comment>
<accession>A0A5J4P2T1</accession>
<name>A0A5J4P2T1_9TREM</name>
<dbReference type="PRINTS" id="PR01345">
    <property type="entry name" value="CERVTRCPTASE"/>
</dbReference>
<dbReference type="PROSITE" id="PS50878">
    <property type="entry name" value="RT_POL"/>
    <property type="match status" value="1"/>
</dbReference>
<dbReference type="PANTHER" id="PTHR33332">
    <property type="entry name" value="REVERSE TRANSCRIPTASE DOMAIN-CONTAINING PROTEIN"/>
    <property type="match status" value="1"/>
</dbReference>
<reference evidence="2 3" key="1">
    <citation type="journal article" date="2019" name="Gigascience">
        <title>Whole-genome sequence of the oriental lung fluke Paragonimus westermani.</title>
        <authorList>
            <person name="Oey H."/>
            <person name="Zakrzewski M."/>
            <person name="Narain K."/>
            <person name="Devi K.R."/>
            <person name="Agatsuma T."/>
            <person name="Nawaratna S."/>
            <person name="Gobert G.N."/>
            <person name="Jones M.K."/>
            <person name="Ragan M.A."/>
            <person name="McManus D.P."/>
            <person name="Krause L."/>
        </authorList>
    </citation>
    <scope>NUCLEOTIDE SEQUENCE [LARGE SCALE GENOMIC DNA]</scope>
    <source>
        <strain evidence="2 3">IND2009</strain>
    </source>
</reference>
<dbReference type="SUPFAM" id="SSF56672">
    <property type="entry name" value="DNA/RNA polymerases"/>
    <property type="match status" value="1"/>
</dbReference>
<dbReference type="InterPro" id="IPR043128">
    <property type="entry name" value="Rev_trsase/Diguanyl_cyclase"/>
</dbReference>
<dbReference type="EMBL" id="QNGE01000069">
    <property type="protein sequence ID" value="KAA3682117.1"/>
    <property type="molecule type" value="Genomic_DNA"/>
</dbReference>
<dbReference type="InterPro" id="IPR043502">
    <property type="entry name" value="DNA/RNA_pol_sf"/>
</dbReference>
<keyword evidence="3" id="KW-1185">Reference proteome</keyword>
<gene>
    <name evidence="2" type="ORF">DEA37_0002048</name>
</gene>
<evidence type="ECO:0000313" key="2">
    <source>
        <dbReference type="EMBL" id="KAA3682117.1"/>
    </source>
</evidence>
<dbReference type="Proteomes" id="UP000324629">
    <property type="component" value="Unassembled WGS sequence"/>
</dbReference>